<organism evidence="2 3">
    <name type="scientific">Tothia fuscella</name>
    <dbReference type="NCBI Taxonomy" id="1048955"/>
    <lineage>
        <taxon>Eukaryota</taxon>
        <taxon>Fungi</taxon>
        <taxon>Dikarya</taxon>
        <taxon>Ascomycota</taxon>
        <taxon>Pezizomycotina</taxon>
        <taxon>Dothideomycetes</taxon>
        <taxon>Pleosporomycetidae</taxon>
        <taxon>Venturiales</taxon>
        <taxon>Cylindrosympodiaceae</taxon>
        <taxon>Tothia</taxon>
    </lineage>
</organism>
<evidence type="ECO:0000313" key="3">
    <source>
        <dbReference type="Proteomes" id="UP000800235"/>
    </source>
</evidence>
<accession>A0A9P4NG26</accession>
<proteinExistence type="predicted"/>
<evidence type="ECO:0000313" key="2">
    <source>
        <dbReference type="EMBL" id="KAF2420147.1"/>
    </source>
</evidence>
<keyword evidence="3" id="KW-1185">Reference proteome</keyword>
<dbReference type="InterPro" id="IPR043472">
    <property type="entry name" value="Macro_dom-like"/>
</dbReference>
<dbReference type="InterPro" id="IPR028071">
    <property type="entry name" value="Macro-like_dom"/>
</dbReference>
<sequence length="248" mass="27834">MSSQSAQDPLNPRLPNIHLLCKFESASKAFKEAVKKYYPKLHDHTTVTIHNCSLARLPPDVQIDAIVSPANSYGFMDGAFDDAISIFLSPNPKEGYSWTTKKVQSALYKKSRGYAPPGSCTLIDNAGPYEESENHKAGCRYIALCPTMRVPHQVKWDREVIFECIWSLLCAIDTHNQEIGDEHLQIKNILMTPLATGVGRVSDAKWAAQCVLAMKYWVEAVENSGKWSNLQWEDVYNFSEALELTHGL</sequence>
<name>A0A9P4NG26_9PEZI</name>
<dbReference type="Gene3D" id="3.40.220.10">
    <property type="entry name" value="Leucine Aminopeptidase, subunit E, domain 1"/>
    <property type="match status" value="1"/>
</dbReference>
<dbReference type="EMBL" id="MU007113">
    <property type="protein sequence ID" value="KAF2420147.1"/>
    <property type="molecule type" value="Genomic_DNA"/>
</dbReference>
<dbReference type="SUPFAM" id="SSF52949">
    <property type="entry name" value="Macro domain-like"/>
    <property type="match status" value="1"/>
</dbReference>
<reference evidence="2" key="1">
    <citation type="journal article" date="2020" name="Stud. Mycol.">
        <title>101 Dothideomycetes genomes: a test case for predicting lifestyles and emergence of pathogens.</title>
        <authorList>
            <person name="Haridas S."/>
            <person name="Albert R."/>
            <person name="Binder M."/>
            <person name="Bloem J."/>
            <person name="Labutti K."/>
            <person name="Salamov A."/>
            <person name="Andreopoulos B."/>
            <person name="Baker S."/>
            <person name="Barry K."/>
            <person name="Bills G."/>
            <person name="Bluhm B."/>
            <person name="Cannon C."/>
            <person name="Castanera R."/>
            <person name="Culley D."/>
            <person name="Daum C."/>
            <person name="Ezra D."/>
            <person name="Gonzalez J."/>
            <person name="Henrissat B."/>
            <person name="Kuo A."/>
            <person name="Liang C."/>
            <person name="Lipzen A."/>
            <person name="Lutzoni F."/>
            <person name="Magnuson J."/>
            <person name="Mondo S."/>
            <person name="Nolan M."/>
            <person name="Ohm R."/>
            <person name="Pangilinan J."/>
            <person name="Park H.-J."/>
            <person name="Ramirez L."/>
            <person name="Alfaro M."/>
            <person name="Sun H."/>
            <person name="Tritt A."/>
            <person name="Yoshinaga Y."/>
            <person name="Zwiers L.-H."/>
            <person name="Turgeon B."/>
            <person name="Goodwin S."/>
            <person name="Spatafora J."/>
            <person name="Crous P."/>
            <person name="Grigoriev I."/>
        </authorList>
    </citation>
    <scope>NUCLEOTIDE SEQUENCE</scope>
    <source>
        <strain evidence="2">CBS 130266</strain>
    </source>
</reference>
<dbReference type="OrthoDB" id="6082470at2759"/>
<gene>
    <name evidence="2" type="ORF">EJ08DRAFT_598617</name>
</gene>
<feature type="domain" description="Macro-like" evidence="1">
    <location>
        <begin position="65"/>
        <end position="156"/>
    </location>
</feature>
<dbReference type="Proteomes" id="UP000800235">
    <property type="component" value="Unassembled WGS sequence"/>
</dbReference>
<protein>
    <submittedName>
        <fullName evidence="2">Macro domain-like protein</fullName>
    </submittedName>
</protein>
<comment type="caution">
    <text evidence="2">The sequence shown here is derived from an EMBL/GenBank/DDBJ whole genome shotgun (WGS) entry which is preliminary data.</text>
</comment>
<evidence type="ECO:0000259" key="1">
    <source>
        <dbReference type="Pfam" id="PF14519"/>
    </source>
</evidence>
<dbReference type="AlphaFoldDB" id="A0A9P4NG26"/>
<dbReference type="Pfam" id="PF14519">
    <property type="entry name" value="Macro_2"/>
    <property type="match status" value="1"/>
</dbReference>